<organism evidence="2 3">
    <name type="scientific">Lentinula boryana</name>
    <dbReference type="NCBI Taxonomy" id="40481"/>
    <lineage>
        <taxon>Eukaryota</taxon>
        <taxon>Fungi</taxon>
        <taxon>Dikarya</taxon>
        <taxon>Basidiomycota</taxon>
        <taxon>Agaricomycotina</taxon>
        <taxon>Agaricomycetes</taxon>
        <taxon>Agaricomycetidae</taxon>
        <taxon>Agaricales</taxon>
        <taxon>Marasmiineae</taxon>
        <taxon>Omphalotaceae</taxon>
        <taxon>Lentinula</taxon>
    </lineage>
</organism>
<evidence type="ECO:0000313" key="3">
    <source>
        <dbReference type="Proteomes" id="UP001163828"/>
    </source>
</evidence>
<gene>
    <name evidence="2" type="ORF">F5050DRAFT_821770</name>
</gene>
<dbReference type="EMBL" id="MU790802">
    <property type="protein sequence ID" value="KAJ3992985.1"/>
    <property type="molecule type" value="Genomic_DNA"/>
</dbReference>
<protein>
    <recommendedName>
        <fullName evidence="4">UBZ4-type domain-containing protein</fullName>
    </recommendedName>
</protein>
<proteinExistence type="predicted"/>
<feature type="region of interest" description="Disordered" evidence="1">
    <location>
        <begin position="82"/>
        <end position="129"/>
    </location>
</feature>
<dbReference type="Proteomes" id="UP001163828">
    <property type="component" value="Unassembled WGS sequence"/>
</dbReference>
<feature type="region of interest" description="Disordered" evidence="1">
    <location>
        <begin position="143"/>
        <end position="164"/>
    </location>
</feature>
<feature type="compositionally biased region" description="Basic and acidic residues" evidence="1">
    <location>
        <begin position="1"/>
        <end position="11"/>
    </location>
</feature>
<feature type="region of interest" description="Disordered" evidence="1">
    <location>
        <begin position="1"/>
        <end position="22"/>
    </location>
</feature>
<evidence type="ECO:0000256" key="1">
    <source>
        <dbReference type="SAM" id="MobiDB-lite"/>
    </source>
</evidence>
<name>A0ABQ8Q3K5_9AGAR</name>
<feature type="region of interest" description="Disordered" evidence="1">
    <location>
        <begin position="216"/>
        <end position="239"/>
    </location>
</feature>
<feature type="compositionally biased region" description="Low complexity" evidence="1">
    <location>
        <begin position="314"/>
        <end position="326"/>
    </location>
</feature>
<evidence type="ECO:0008006" key="4">
    <source>
        <dbReference type="Google" id="ProtNLM"/>
    </source>
</evidence>
<keyword evidence="3" id="KW-1185">Reference proteome</keyword>
<feature type="compositionally biased region" description="Basic and acidic residues" evidence="1">
    <location>
        <begin position="380"/>
        <end position="406"/>
    </location>
</feature>
<evidence type="ECO:0000313" key="2">
    <source>
        <dbReference type="EMBL" id="KAJ3992985.1"/>
    </source>
</evidence>
<comment type="caution">
    <text evidence="2">The sequence shown here is derived from an EMBL/GenBank/DDBJ whole genome shotgun (WGS) entry which is preliminary data.</text>
</comment>
<feature type="region of interest" description="Disordered" evidence="1">
    <location>
        <begin position="358"/>
        <end position="406"/>
    </location>
</feature>
<feature type="compositionally biased region" description="Polar residues" evidence="1">
    <location>
        <begin position="287"/>
        <end position="300"/>
    </location>
</feature>
<feature type="region of interest" description="Disordered" evidence="1">
    <location>
        <begin position="286"/>
        <end position="329"/>
    </location>
</feature>
<accession>A0ABQ8Q3K5</accession>
<sequence>MAGQDNWDHSYNRPGRYPPGYNPNLPLGIVQRADHGQQYPNVPHGQYNFRQSNVDPRNFAGYAPYHSVLTPVNASNAGFGATPREEMSSPPAFEPRTSNTQDVWQARGRTRDRAGWRGPAFEQTPATTTDGYRGLRLSAVEPRTSTTQNVQARGRTQDMAGWRGPGFEQTHATTTGGHMGLSGYDVRQNHGFVGGNHWTTSELERAQGYMRASAEPPSYTHTLHKGPAHPHGWSPASAESFGMHAPQQQWRTYPTLPAEPQRLPGMPIAIPGAAVGQRHAHFDDETTTQAGSDHQSNTSKRSSDENKYVVGNLSIGSGSGSASSKSELNAPVPSFMQKTSAHGLQQCPLCLKPLLSGDARSHEDVCPVRKAKRRRGGNKSGDDKRKGKDEGESSEDKGKGGKEKAK</sequence>
<reference evidence="2" key="1">
    <citation type="submission" date="2022-08" db="EMBL/GenBank/DDBJ databases">
        <authorList>
            <consortium name="DOE Joint Genome Institute"/>
            <person name="Min B."/>
            <person name="Riley R."/>
            <person name="Sierra-Patev S."/>
            <person name="Naranjo-Ortiz M."/>
            <person name="Looney B."/>
            <person name="Konkel Z."/>
            <person name="Slot J.C."/>
            <person name="Sakamoto Y."/>
            <person name="Steenwyk J.L."/>
            <person name="Rokas A."/>
            <person name="Carro J."/>
            <person name="Camarero S."/>
            <person name="Ferreira P."/>
            <person name="Molpeceres G."/>
            <person name="Ruiz-Duenas F.J."/>
            <person name="Serrano A."/>
            <person name="Henrissat B."/>
            <person name="Drula E."/>
            <person name="Hughes K.W."/>
            <person name="Mata J.L."/>
            <person name="Ishikawa N.K."/>
            <person name="Vargas-Isla R."/>
            <person name="Ushijima S."/>
            <person name="Smith C.A."/>
            <person name="Ahrendt S."/>
            <person name="Andreopoulos W."/>
            <person name="He G."/>
            <person name="Labutti K."/>
            <person name="Lipzen A."/>
            <person name="Ng V."/>
            <person name="Sandor L."/>
            <person name="Barry K."/>
            <person name="Martinez A.T."/>
            <person name="Xiao Y."/>
            <person name="Gibbons J.G."/>
            <person name="Terashima K."/>
            <person name="Hibbett D.S."/>
            <person name="Grigoriev I.V."/>
        </authorList>
    </citation>
    <scope>NUCLEOTIDE SEQUENCE</scope>
    <source>
        <strain evidence="2">TFB10827</strain>
    </source>
</reference>